<accession>A0A4P9VZE5</accession>
<sequence>MSSMLRRLSVVSLESFRSSRSSAESRQEYDDALNEISLDVEEACRESDFDLETVYEVPEGICPARLASKAKRRFSKSDISRGLRVDVKHDVERNAVVYKVSDPRSPRVESPKTKARPE</sequence>
<organism evidence="2 3">
    <name type="scientific">Blyttiomyces helicus</name>
    <dbReference type="NCBI Taxonomy" id="388810"/>
    <lineage>
        <taxon>Eukaryota</taxon>
        <taxon>Fungi</taxon>
        <taxon>Fungi incertae sedis</taxon>
        <taxon>Chytridiomycota</taxon>
        <taxon>Chytridiomycota incertae sedis</taxon>
        <taxon>Chytridiomycetes</taxon>
        <taxon>Chytridiomycetes incertae sedis</taxon>
        <taxon>Blyttiomyces</taxon>
    </lineage>
</organism>
<gene>
    <name evidence="2" type="ORF">BDK51DRAFT_39725</name>
</gene>
<dbReference type="AlphaFoldDB" id="A0A4P9VZE5"/>
<proteinExistence type="predicted"/>
<evidence type="ECO:0000313" key="2">
    <source>
        <dbReference type="EMBL" id="RKO83738.1"/>
    </source>
</evidence>
<name>A0A4P9VZE5_9FUNG</name>
<feature type="region of interest" description="Disordered" evidence="1">
    <location>
        <begin position="98"/>
        <end position="118"/>
    </location>
</feature>
<dbReference type="EMBL" id="ML000897">
    <property type="protein sequence ID" value="RKO83738.1"/>
    <property type="molecule type" value="Genomic_DNA"/>
</dbReference>
<evidence type="ECO:0000256" key="1">
    <source>
        <dbReference type="SAM" id="MobiDB-lite"/>
    </source>
</evidence>
<dbReference type="Proteomes" id="UP000269721">
    <property type="component" value="Unassembled WGS sequence"/>
</dbReference>
<reference evidence="3" key="1">
    <citation type="journal article" date="2018" name="Nat. Microbiol.">
        <title>Leveraging single-cell genomics to expand the fungal tree of life.</title>
        <authorList>
            <person name="Ahrendt S.R."/>
            <person name="Quandt C.A."/>
            <person name="Ciobanu D."/>
            <person name="Clum A."/>
            <person name="Salamov A."/>
            <person name="Andreopoulos B."/>
            <person name="Cheng J.F."/>
            <person name="Woyke T."/>
            <person name="Pelin A."/>
            <person name="Henrissat B."/>
            <person name="Reynolds N.K."/>
            <person name="Benny G.L."/>
            <person name="Smith M.E."/>
            <person name="James T.Y."/>
            <person name="Grigoriev I.V."/>
        </authorList>
    </citation>
    <scope>NUCLEOTIDE SEQUENCE [LARGE SCALE GENOMIC DNA]</scope>
</reference>
<keyword evidence="3" id="KW-1185">Reference proteome</keyword>
<feature type="compositionally biased region" description="Basic and acidic residues" evidence="1">
    <location>
        <begin position="101"/>
        <end position="118"/>
    </location>
</feature>
<protein>
    <submittedName>
        <fullName evidence="2">Uncharacterized protein</fullName>
    </submittedName>
</protein>
<evidence type="ECO:0000313" key="3">
    <source>
        <dbReference type="Proteomes" id="UP000269721"/>
    </source>
</evidence>